<dbReference type="GO" id="GO:0008168">
    <property type="term" value="F:methyltransferase activity"/>
    <property type="evidence" value="ECO:0007669"/>
    <property type="project" value="UniProtKB-KW"/>
</dbReference>
<dbReference type="InterPro" id="IPR013691">
    <property type="entry name" value="MeTrfase_14"/>
</dbReference>
<sequence length="413" mass="45513">MKCRHCAAPVTLPLIDLGTAPPSNAYLDALALHGPERWYPLRVLVCEQCWLAQTEDFAQAEELFSANYAYFSSYSSTWLAHAQAYVDTMVRRWGLDQQSKVVEIAANDGYLLQYVAQYGIPCLGVEPTTSTASVARARGIPIVEEFFGTALAQKLLAQGHTADLMVANNVLAHVPDINDFVTGFATLLKPSGVASFEFPHLLQLVQQYQFDTIYHEHFSYLSLTSVQRVFAANGLTVFDVEELPTHGGSLRVLAQRTDGPGHPIAPTVSDLLERETAVGMSNALFYQGLQAQALRIKRELLTFLLEAQAQGRKVVAYGAAAKGNTLLNFAGVRSDLLPYVVDRNPAKQGQFLPDSRIPIVDEQHLCADRPDVVLILPWNLQTEVRQQLAYVHAWGGQLAVAIPHFTLLPQDEA</sequence>
<keyword evidence="3" id="KW-0489">Methyltransferase</keyword>
<dbReference type="InterPro" id="IPR013630">
    <property type="entry name" value="Methyltransf_Zn-bd_dom_put"/>
</dbReference>
<gene>
    <name evidence="3" type="ORF">ACFO6X_11160</name>
</gene>
<dbReference type="PANTHER" id="PTHR43861">
    <property type="entry name" value="TRANS-ACONITATE 2-METHYLTRANSFERASE-RELATED"/>
    <property type="match status" value="1"/>
</dbReference>
<dbReference type="SUPFAM" id="SSF53335">
    <property type="entry name" value="S-adenosyl-L-methionine-dependent methyltransferases"/>
    <property type="match status" value="1"/>
</dbReference>
<reference evidence="4" key="1">
    <citation type="journal article" date="2019" name="Int. J. Syst. Evol. Microbiol.">
        <title>The Global Catalogue of Microorganisms (GCM) 10K type strain sequencing project: providing services to taxonomists for standard genome sequencing and annotation.</title>
        <authorList>
            <consortium name="The Broad Institute Genomics Platform"/>
            <consortium name="The Broad Institute Genome Sequencing Center for Infectious Disease"/>
            <person name="Wu L."/>
            <person name="Ma J."/>
        </authorList>
    </citation>
    <scope>NUCLEOTIDE SEQUENCE [LARGE SCALE GENOMIC DNA]</scope>
    <source>
        <strain evidence="4">CCUG 49452</strain>
    </source>
</reference>
<dbReference type="Pfam" id="PF13489">
    <property type="entry name" value="Methyltransf_23"/>
    <property type="match status" value="1"/>
</dbReference>
<dbReference type="Gene3D" id="6.20.50.110">
    <property type="entry name" value="Methyltransferase, zinc-binding domain"/>
    <property type="match status" value="1"/>
</dbReference>
<keyword evidence="3" id="KW-0808">Transferase</keyword>
<dbReference type="EMBL" id="JBHSHJ010000008">
    <property type="protein sequence ID" value="MFC4789537.1"/>
    <property type="molecule type" value="Genomic_DNA"/>
</dbReference>
<accession>A0ABV9QIP5</accession>
<dbReference type="InterPro" id="IPR029063">
    <property type="entry name" value="SAM-dependent_MTases_sf"/>
</dbReference>
<feature type="domain" description="Methyltransferase putative zinc binding" evidence="1">
    <location>
        <begin position="3"/>
        <end position="64"/>
    </location>
</feature>
<organism evidence="3 4">
    <name type="scientific">Giesbergeria sinuosa</name>
    <dbReference type="NCBI Taxonomy" id="80883"/>
    <lineage>
        <taxon>Bacteria</taxon>
        <taxon>Pseudomonadati</taxon>
        <taxon>Pseudomonadota</taxon>
        <taxon>Betaproteobacteria</taxon>
        <taxon>Burkholderiales</taxon>
        <taxon>Comamonadaceae</taxon>
        <taxon>Giesbergeria</taxon>
    </lineage>
</organism>
<dbReference type="GO" id="GO:0032259">
    <property type="term" value="P:methylation"/>
    <property type="evidence" value="ECO:0007669"/>
    <property type="project" value="UniProtKB-KW"/>
</dbReference>
<dbReference type="PANTHER" id="PTHR43861:SF5">
    <property type="entry name" value="BLL5978 PROTEIN"/>
    <property type="match status" value="1"/>
</dbReference>
<feature type="domain" description="C-methyltransferase" evidence="2">
    <location>
        <begin position="244"/>
        <end position="403"/>
    </location>
</feature>
<protein>
    <submittedName>
        <fullName evidence="3">Methyltransferase domain-containing protein</fullName>
    </submittedName>
</protein>
<keyword evidence="4" id="KW-1185">Reference proteome</keyword>
<dbReference type="Pfam" id="PF08484">
    <property type="entry name" value="Methyltransf_14"/>
    <property type="match status" value="1"/>
</dbReference>
<dbReference type="RefSeq" id="WP_382433011.1">
    <property type="nucleotide sequence ID" value="NZ_JBHSHJ010000008.1"/>
</dbReference>
<name>A0ABV9QIP5_9BURK</name>
<evidence type="ECO:0000313" key="3">
    <source>
        <dbReference type="EMBL" id="MFC4789537.1"/>
    </source>
</evidence>
<evidence type="ECO:0000259" key="2">
    <source>
        <dbReference type="Pfam" id="PF08484"/>
    </source>
</evidence>
<dbReference type="Gene3D" id="3.40.50.720">
    <property type="entry name" value="NAD(P)-binding Rossmann-like Domain"/>
    <property type="match status" value="1"/>
</dbReference>
<comment type="caution">
    <text evidence="3">The sequence shown here is derived from an EMBL/GenBank/DDBJ whole genome shotgun (WGS) entry which is preliminary data.</text>
</comment>
<evidence type="ECO:0000313" key="4">
    <source>
        <dbReference type="Proteomes" id="UP001596001"/>
    </source>
</evidence>
<proteinExistence type="predicted"/>
<dbReference type="Gene3D" id="3.40.50.150">
    <property type="entry name" value="Vaccinia Virus protein VP39"/>
    <property type="match status" value="1"/>
</dbReference>
<evidence type="ECO:0000259" key="1">
    <source>
        <dbReference type="Pfam" id="PF08421"/>
    </source>
</evidence>
<dbReference type="InterPro" id="IPR038576">
    <property type="entry name" value="Methyltransf_Zn-bd_dom_put_sf"/>
</dbReference>
<dbReference type="Proteomes" id="UP001596001">
    <property type="component" value="Unassembled WGS sequence"/>
</dbReference>
<dbReference type="Pfam" id="PF08421">
    <property type="entry name" value="Methyltransf_13"/>
    <property type="match status" value="1"/>
</dbReference>